<evidence type="ECO:0000313" key="16">
    <source>
        <dbReference type="EMBL" id="CAD7638203.1"/>
    </source>
</evidence>
<dbReference type="InterPro" id="IPR011011">
    <property type="entry name" value="Znf_FYVE_PHD"/>
</dbReference>
<protein>
    <recommendedName>
        <fullName evidence="18">Bromodomain and PHD finger-containing protein</fullName>
    </recommendedName>
</protein>
<feature type="domain" description="PHD-type" evidence="14">
    <location>
        <begin position="304"/>
        <end position="354"/>
    </location>
</feature>
<feature type="coiled-coil region" evidence="11">
    <location>
        <begin position="503"/>
        <end position="530"/>
    </location>
</feature>
<feature type="region of interest" description="Disordered" evidence="12">
    <location>
        <begin position="892"/>
        <end position="925"/>
    </location>
</feature>
<dbReference type="SMART" id="SM00297">
    <property type="entry name" value="BROMO"/>
    <property type="match status" value="1"/>
</dbReference>
<dbReference type="PROSITE" id="PS50014">
    <property type="entry name" value="BROMODOMAIN_2"/>
    <property type="match status" value="1"/>
</dbReference>
<sequence length="982" mass="110741">ATKPPYLCPYEKCHKIYKTYVGMRFHLHNYDHINNRLLTEHSPTDSTAKKRGQWHHRTGGGGGGARSPSPPDFAKGATREALTYAEAQKLVEVDIDGKVHRININEPLDIVHLSAKTGDSPLNGSVISLNDNNNSIDENITSKPKKGSVADCQSTPQTNGSSSGKTKTGKGKNRSGKCGKGRKDLQSKQMTPLTTKTTTALMLKLPEPSFRVIEGYEPTDAKQRTSSYYRYIEKTIDDIDEEVEYDMDEEDTAWLELVNKKRRADRLPEVPADTFELLMDRLEKESYFQSQNSGKDVGPAIDEDAVCCICNDGECQNSNAILFCDMCNLAVHQECYGVPYIPEGQWLCRRCLQSPSRAVDCVLCPNKGGAFKQTDDNRWSHVVCALWIPEVCFANTVFLEPIDSIGNIPSARWKLSCYICKQRSVGACIQCHKANCYVAFHVTCAQQAGLYMKMEAVKEMTSSGLVTNVKKAAYCDAHTPTDENGTVLSGVYSSGEEDSRLDNQRVKQTKAKFKEKMKKARKILAEKRSAIPQVSVPTIPSERLTKIAVLITIPKRNQFLQLLLGYWTLKRQSRNGVPLLRRLQISHNSLRKDGSHKDGDDEHVIKIREQLKTVNRLRQDLERVRLLVELIRKREKLKREYLRYRQSTVELQLNPYKLFLLNVLTRLEEKDTNKYFSEPVSVDDVPDYLEFIKTPMDFSTIRAKIHSNAYNCFESFVSDFRLIIANCTEYNTRETMWHKAALKLNDQTDHLLKEAKKLSQLYNTNTGLHLHPTENEIQISVNGNTSCVSERKQLECKLKELEQHLSAAKTQKSGGSRTKRVRSLTQEIANIRDKIESANSTSHHLNASAFQTNISPAVRALNEFAIANIRDKIESANSTSHHLNASAFQTNSFLNSPNIKNSSPNKRKLKTSKAKNANSIGSDSDETDICENNSNLKHFIDKVEGRKTYNSVSASITPTDIEGFIKTNNNTPNKQNVVTNQK</sequence>
<dbReference type="GO" id="GO:0006357">
    <property type="term" value="P:regulation of transcription by RNA polymerase II"/>
    <property type="evidence" value="ECO:0007669"/>
    <property type="project" value="TreeGrafter"/>
</dbReference>
<dbReference type="SUPFAM" id="SSF47370">
    <property type="entry name" value="Bromodomain"/>
    <property type="match status" value="1"/>
</dbReference>
<dbReference type="FunFam" id="3.30.40.10:FF:000007">
    <property type="entry name" value="Bromodomain containing 1, isoform CRA_b"/>
    <property type="match status" value="1"/>
</dbReference>
<evidence type="ECO:0000313" key="17">
    <source>
        <dbReference type="Proteomes" id="UP000759131"/>
    </source>
</evidence>
<dbReference type="CDD" id="cd15572">
    <property type="entry name" value="PHD_BRPF"/>
    <property type="match status" value="1"/>
</dbReference>
<feature type="non-terminal residue" evidence="16">
    <location>
        <position position="1"/>
    </location>
</feature>
<dbReference type="SUPFAM" id="SSF57903">
    <property type="entry name" value="FYVE/PHD zinc finger"/>
    <property type="match status" value="1"/>
</dbReference>
<evidence type="ECO:0008006" key="18">
    <source>
        <dbReference type="Google" id="ProtNLM"/>
    </source>
</evidence>
<name>A0A7R9LAS9_9ACAR</name>
<feature type="region of interest" description="Disordered" evidence="12">
    <location>
        <begin position="129"/>
        <end position="191"/>
    </location>
</feature>
<dbReference type="Pfam" id="PF00439">
    <property type="entry name" value="Bromodomain"/>
    <property type="match status" value="1"/>
</dbReference>
<dbReference type="EMBL" id="CAJPIZ010020537">
    <property type="protein sequence ID" value="CAG2117326.1"/>
    <property type="molecule type" value="Genomic_DNA"/>
</dbReference>
<organism evidence="16">
    <name type="scientific">Medioppia subpectinata</name>
    <dbReference type="NCBI Taxonomy" id="1979941"/>
    <lineage>
        <taxon>Eukaryota</taxon>
        <taxon>Metazoa</taxon>
        <taxon>Ecdysozoa</taxon>
        <taxon>Arthropoda</taxon>
        <taxon>Chelicerata</taxon>
        <taxon>Arachnida</taxon>
        <taxon>Acari</taxon>
        <taxon>Acariformes</taxon>
        <taxon>Sarcoptiformes</taxon>
        <taxon>Oribatida</taxon>
        <taxon>Brachypylina</taxon>
        <taxon>Oppioidea</taxon>
        <taxon>Oppiidae</taxon>
        <taxon>Medioppia</taxon>
    </lineage>
</organism>
<evidence type="ECO:0000256" key="11">
    <source>
        <dbReference type="SAM" id="Coils"/>
    </source>
</evidence>
<dbReference type="AlphaFoldDB" id="A0A7R9LAS9"/>
<feature type="domain" description="PHD-type" evidence="15">
    <location>
        <begin position="358"/>
        <end position="479"/>
    </location>
</feature>
<reference evidence="16" key="1">
    <citation type="submission" date="2020-11" db="EMBL/GenBank/DDBJ databases">
        <authorList>
            <person name="Tran Van P."/>
        </authorList>
    </citation>
    <scope>NUCLEOTIDE SEQUENCE</scope>
</reference>
<accession>A0A7R9LAS9</accession>
<evidence type="ECO:0000256" key="4">
    <source>
        <dbReference type="ARBA" id="ARBA00022737"/>
    </source>
</evidence>
<dbReference type="InterPro" id="IPR013083">
    <property type="entry name" value="Znf_RING/FYVE/PHD"/>
</dbReference>
<dbReference type="PRINTS" id="PR00503">
    <property type="entry name" value="BROMODOMAIN"/>
</dbReference>
<proteinExistence type="predicted"/>
<evidence type="ECO:0000259" key="13">
    <source>
        <dbReference type="PROSITE" id="PS50014"/>
    </source>
</evidence>
<evidence type="ECO:0000256" key="9">
    <source>
        <dbReference type="PROSITE-ProRule" id="PRU00035"/>
    </source>
</evidence>
<dbReference type="CDD" id="cd15670">
    <property type="entry name" value="ePHD_BRPF"/>
    <property type="match status" value="1"/>
</dbReference>
<dbReference type="InterPro" id="IPR019542">
    <property type="entry name" value="Enhancer_polycomb-like_N"/>
</dbReference>
<dbReference type="InterPro" id="IPR019787">
    <property type="entry name" value="Znf_PHD-finger"/>
</dbReference>
<dbReference type="InterPro" id="IPR018359">
    <property type="entry name" value="Bromodomain_CS"/>
</dbReference>
<dbReference type="SMART" id="SM00249">
    <property type="entry name" value="PHD"/>
    <property type="match status" value="2"/>
</dbReference>
<feature type="compositionally biased region" description="Basic residues" evidence="12">
    <location>
        <begin position="167"/>
        <end position="180"/>
    </location>
</feature>
<dbReference type="Pfam" id="PF13832">
    <property type="entry name" value="zf-HC5HC2H_2"/>
    <property type="match status" value="1"/>
</dbReference>
<dbReference type="PROSITE" id="PS01359">
    <property type="entry name" value="ZF_PHD_1"/>
    <property type="match status" value="1"/>
</dbReference>
<dbReference type="GO" id="GO:0008270">
    <property type="term" value="F:zinc ion binding"/>
    <property type="evidence" value="ECO:0007669"/>
    <property type="project" value="UniProtKB-KW"/>
</dbReference>
<dbReference type="OrthoDB" id="20839at2759"/>
<dbReference type="InterPro" id="IPR013087">
    <property type="entry name" value="Znf_C2H2_type"/>
</dbReference>
<evidence type="ECO:0000256" key="6">
    <source>
        <dbReference type="ARBA" id="ARBA00022833"/>
    </source>
</evidence>
<evidence type="ECO:0000256" key="1">
    <source>
        <dbReference type="ARBA" id="ARBA00004123"/>
    </source>
</evidence>
<dbReference type="Proteomes" id="UP000759131">
    <property type="component" value="Unassembled WGS sequence"/>
</dbReference>
<dbReference type="PROSITE" id="PS00633">
    <property type="entry name" value="BROMODOMAIN_1"/>
    <property type="match status" value="1"/>
</dbReference>
<keyword evidence="5 10" id="KW-0863">Zinc-finger</keyword>
<dbReference type="Gene3D" id="1.20.920.10">
    <property type="entry name" value="Bromodomain-like"/>
    <property type="match status" value="1"/>
</dbReference>
<comment type="subcellular location">
    <subcellularLocation>
        <location evidence="1">Nucleus</location>
    </subcellularLocation>
</comment>
<dbReference type="PANTHER" id="PTHR13793">
    <property type="entry name" value="PHD FINGER PROTEINS"/>
    <property type="match status" value="1"/>
</dbReference>
<evidence type="ECO:0000259" key="14">
    <source>
        <dbReference type="PROSITE" id="PS50016"/>
    </source>
</evidence>
<gene>
    <name evidence="16" type="ORF">OSB1V03_LOCUS17279</name>
</gene>
<evidence type="ECO:0000256" key="10">
    <source>
        <dbReference type="PROSITE-ProRule" id="PRU00146"/>
    </source>
</evidence>
<evidence type="ECO:0000256" key="2">
    <source>
        <dbReference type="ARBA" id="ARBA00022553"/>
    </source>
</evidence>
<feature type="compositionally biased region" description="Polar residues" evidence="12">
    <location>
        <begin position="129"/>
        <end position="142"/>
    </location>
</feature>
<dbReference type="FunFam" id="3.30.40.10:FF:000008">
    <property type="entry name" value="Bromodomain containing 1, isoform CRA_a"/>
    <property type="match status" value="1"/>
</dbReference>
<dbReference type="InterPro" id="IPR036427">
    <property type="entry name" value="Bromodomain-like_sf"/>
</dbReference>
<feature type="coiled-coil region" evidence="11">
    <location>
        <begin position="784"/>
        <end position="841"/>
    </location>
</feature>
<feature type="compositionally biased region" description="Low complexity" evidence="12">
    <location>
        <begin position="895"/>
        <end position="904"/>
    </location>
</feature>
<feature type="region of interest" description="Disordered" evidence="12">
    <location>
        <begin position="41"/>
        <end position="74"/>
    </location>
</feature>
<keyword evidence="7 9" id="KW-0103">Bromodomain</keyword>
<dbReference type="EMBL" id="OC875112">
    <property type="protein sequence ID" value="CAD7638203.1"/>
    <property type="molecule type" value="Genomic_DNA"/>
</dbReference>
<dbReference type="Pfam" id="PF10513">
    <property type="entry name" value="EPL1"/>
    <property type="match status" value="1"/>
</dbReference>
<evidence type="ECO:0000256" key="3">
    <source>
        <dbReference type="ARBA" id="ARBA00022723"/>
    </source>
</evidence>
<keyword evidence="17" id="KW-1185">Reference proteome</keyword>
<dbReference type="InterPro" id="IPR001965">
    <property type="entry name" value="Znf_PHD"/>
</dbReference>
<keyword evidence="11" id="KW-0175">Coiled coil</keyword>
<feature type="non-terminal residue" evidence="16">
    <location>
        <position position="982"/>
    </location>
</feature>
<dbReference type="PROSITE" id="PS50016">
    <property type="entry name" value="ZF_PHD_2"/>
    <property type="match status" value="1"/>
</dbReference>
<keyword evidence="2" id="KW-0597">Phosphoprotein</keyword>
<dbReference type="Pfam" id="PF13831">
    <property type="entry name" value="PHD_2"/>
    <property type="match status" value="1"/>
</dbReference>
<feature type="domain" description="Bromo" evidence="13">
    <location>
        <begin position="668"/>
        <end position="738"/>
    </location>
</feature>
<keyword evidence="3" id="KW-0479">Metal-binding</keyword>
<dbReference type="InterPro" id="IPR034732">
    <property type="entry name" value="EPHD"/>
</dbReference>
<dbReference type="PANTHER" id="PTHR13793:SF107">
    <property type="entry name" value="BROMODOMAIN-CONTAINING PROTEIN HOMOLOG"/>
    <property type="match status" value="1"/>
</dbReference>
<dbReference type="InterPro" id="IPR019786">
    <property type="entry name" value="Zinc_finger_PHD-type_CS"/>
</dbReference>
<evidence type="ECO:0000259" key="15">
    <source>
        <dbReference type="PROSITE" id="PS51805"/>
    </source>
</evidence>
<evidence type="ECO:0000256" key="12">
    <source>
        <dbReference type="SAM" id="MobiDB-lite"/>
    </source>
</evidence>
<evidence type="ECO:0000256" key="7">
    <source>
        <dbReference type="ARBA" id="ARBA00023117"/>
    </source>
</evidence>
<dbReference type="Gene3D" id="3.30.40.10">
    <property type="entry name" value="Zinc/RING finger domain, C3HC4 (zinc finger)"/>
    <property type="match status" value="2"/>
</dbReference>
<evidence type="ECO:0000256" key="5">
    <source>
        <dbReference type="ARBA" id="ARBA00022771"/>
    </source>
</evidence>
<dbReference type="GO" id="GO:0005634">
    <property type="term" value="C:nucleus"/>
    <property type="evidence" value="ECO:0007669"/>
    <property type="project" value="UniProtKB-SubCell"/>
</dbReference>
<dbReference type="PROSITE" id="PS51805">
    <property type="entry name" value="EPHD"/>
    <property type="match status" value="1"/>
</dbReference>
<feature type="coiled-coil region" evidence="11">
    <location>
        <begin position="604"/>
        <end position="647"/>
    </location>
</feature>
<evidence type="ECO:0000256" key="8">
    <source>
        <dbReference type="ARBA" id="ARBA00023242"/>
    </source>
</evidence>
<dbReference type="PROSITE" id="PS00028">
    <property type="entry name" value="ZINC_FINGER_C2H2_1"/>
    <property type="match status" value="1"/>
</dbReference>
<feature type="compositionally biased region" description="Basic residues" evidence="12">
    <location>
        <begin position="49"/>
        <end position="58"/>
    </location>
</feature>
<keyword evidence="4" id="KW-0677">Repeat</keyword>
<keyword evidence="6" id="KW-0862">Zinc</keyword>
<dbReference type="InterPro" id="IPR001487">
    <property type="entry name" value="Bromodomain"/>
</dbReference>
<keyword evidence="8" id="KW-0539">Nucleus</keyword>
<dbReference type="InterPro" id="IPR050701">
    <property type="entry name" value="Histone_Mod_Regulator"/>
</dbReference>